<evidence type="ECO:0000256" key="2">
    <source>
        <dbReference type="ARBA" id="ARBA00022448"/>
    </source>
</evidence>
<evidence type="ECO:0000313" key="8">
    <source>
        <dbReference type="EMBL" id="QGZ57376.1"/>
    </source>
</evidence>
<evidence type="ECO:0000256" key="3">
    <source>
        <dbReference type="ARBA" id="ARBA00022475"/>
    </source>
</evidence>
<keyword evidence="6 7" id="KW-0472">Membrane</keyword>
<dbReference type="Pfam" id="PF04632">
    <property type="entry name" value="FUSC"/>
    <property type="match status" value="1"/>
</dbReference>
<feature type="transmembrane region" description="Helical" evidence="7">
    <location>
        <begin position="9"/>
        <end position="29"/>
    </location>
</feature>
<sequence>MTYPSIRDWLFSVKTFAASMLALYIALVFQLPRPYWAMASVYIVSNPFVGATRSKALYRALGTALGAAAAILLVPPFVETPLLFSVIVAAWTGTLLFLAISDRTARSYVFMLAGYTMPLIALPTVTDPTTIFDVAIARTEEITLGIICASVVGSNILPSRLAPTLIERADAWFRDAAWYGSETLSGHIVGNALSACRQRLAATVNQLEFLLSQLSYDHTHPEILSRAESLRGRMLLFLPMISALADPLIALRRDLHVWPEGLDSLLDDAARWFGEPLPTRAADMHDDAGDATAESLRRRVAALQPARDALASWEGALLSNALWRLGQVIDVWQDCRALRALIAHDGGGTWRARYRHWRLGGTERFYDRGLMLFSCFVPMSAILVACWLWVSSGWHDGAGAVTLAAVACCFFAASDEPAPLVFRFFLATAASVVFAGLYLFVVLPKVHDFAMLVLLFAGPFILIGTLIPRPAFNMVTMLVAVNTATFISVQSAYEADFLVFLNSNIAGVAGLLFAYLWTRATRPFGAELAAKRLLRSSWSDVALSASHTAIADQRNLTSRMLDRLMQLIPRLAASDDHRHPSVESFRDLRIALSALDLRRSLRKLDSDVTDAIDSVLAGVSEHYARCASESKRESAPPALLAQIDDAMRRVAAHARAQLPPATAADADAQPAPRALVSQRSLSNTLHALVGMRLALYPALSAHSPSHPDATV</sequence>
<feature type="transmembrane region" description="Helical" evidence="7">
    <location>
        <begin position="449"/>
        <end position="467"/>
    </location>
</feature>
<dbReference type="OrthoDB" id="9807111at2"/>
<accession>A0A7Z2G8Z3</accession>
<feature type="transmembrane region" description="Helical" evidence="7">
    <location>
        <begin position="499"/>
        <end position="518"/>
    </location>
</feature>
<gene>
    <name evidence="8" type="ORF">FAZ97_20930</name>
</gene>
<feature type="transmembrane region" description="Helical" evidence="7">
    <location>
        <begin position="58"/>
        <end position="77"/>
    </location>
</feature>
<dbReference type="KEGG" id="pacp:FAZ97_20930"/>
<feature type="transmembrane region" description="Helical" evidence="7">
    <location>
        <begin position="474"/>
        <end position="493"/>
    </location>
</feature>
<dbReference type="InterPro" id="IPR006726">
    <property type="entry name" value="PHBA_efflux_AaeB/fusaric-R"/>
</dbReference>
<feature type="transmembrane region" description="Helical" evidence="7">
    <location>
        <begin position="83"/>
        <end position="101"/>
    </location>
</feature>
<keyword evidence="3" id="KW-1003">Cell membrane</keyword>
<dbReference type="PANTHER" id="PTHR30509:SF9">
    <property type="entry name" value="MULTIDRUG RESISTANCE PROTEIN MDTO"/>
    <property type="match status" value="1"/>
</dbReference>
<dbReference type="AlphaFoldDB" id="A0A7Z2G8Z3"/>
<keyword evidence="4 7" id="KW-0812">Transmembrane</keyword>
<dbReference type="GO" id="GO:0022857">
    <property type="term" value="F:transmembrane transporter activity"/>
    <property type="evidence" value="ECO:0007669"/>
    <property type="project" value="InterPro"/>
</dbReference>
<keyword evidence="2" id="KW-0813">Transport</keyword>
<dbReference type="EMBL" id="CP046910">
    <property type="protein sequence ID" value="QGZ57376.1"/>
    <property type="molecule type" value="Genomic_DNA"/>
</dbReference>
<protein>
    <submittedName>
        <fullName evidence="8">FUSC family protein</fullName>
    </submittedName>
</protein>
<evidence type="ECO:0000313" key="9">
    <source>
        <dbReference type="Proteomes" id="UP000434209"/>
    </source>
</evidence>
<evidence type="ECO:0000256" key="4">
    <source>
        <dbReference type="ARBA" id="ARBA00022692"/>
    </source>
</evidence>
<feature type="transmembrane region" description="Helical" evidence="7">
    <location>
        <begin position="370"/>
        <end position="390"/>
    </location>
</feature>
<name>A0A7Z2G8Z3_9BURK</name>
<evidence type="ECO:0000256" key="1">
    <source>
        <dbReference type="ARBA" id="ARBA00004651"/>
    </source>
</evidence>
<feature type="transmembrane region" description="Helical" evidence="7">
    <location>
        <begin position="420"/>
        <end position="443"/>
    </location>
</feature>
<keyword evidence="9" id="KW-1185">Reference proteome</keyword>
<proteinExistence type="predicted"/>
<evidence type="ECO:0000256" key="7">
    <source>
        <dbReference type="SAM" id="Phobius"/>
    </source>
</evidence>
<dbReference type="RefSeq" id="WP_158760322.1">
    <property type="nucleotide sequence ID" value="NZ_CP046910.1"/>
</dbReference>
<reference evidence="8 9" key="1">
    <citation type="submission" date="2019-12" db="EMBL/GenBank/DDBJ databases">
        <title>Paraburkholderia acidiphila 7Q-K02 sp. nov and Paraburkholderia acidisoli DHF22 sp. nov., two strains isolated from forest soil.</title>
        <authorList>
            <person name="Gao Z."/>
            <person name="Qiu L."/>
        </authorList>
    </citation>
    <scope>NUCLEOTIDE SEQUENCE [LARGE SCALE GENOMIC DNA]</scope>
    <source>
        <strain evidence="8 9">7Q-K02</strain>
    </source>
</reference>
<dbReference type="PANTHER" id="PTHR30509">
    <property type="entry name" value="P-HYDROXYBENZOIC ACID EFFLUX PUMP SUBUNIT-RELATED"/>
    <property type="match status" value="1"/>
</dbReference>
<comment type="subcellular location">
    <subcellularLocation>
        <location evidence="1">Cell membrane</location>
        <topology evidence="1">Multi-pass membrane protein</topology>
    </subcellularLocation>
</comment>
<evidence type="ECO:0000256" key="5">
    <source>
        <dbReference type="ARBA" id="ARBA00022989"/>
    </source>
</evidence>
<keyword evidence="5 7" id="KW-1133">Transmembrane helix</keyword>
<dbReference type="GO" id="GO:0005886">
    <property type="term" value="C:plasma membrane"/>
    <property type="evidence" value="ECO:0007669"/>
    <property type="project" value="UniProtKB-SubCell"/>
</dbReference>
<evidence type="ECO:0000256" key="6">
    <source>
        <dbReference type="ARBA" id="ARBA00023136"/>
    </source>
</evidence>
<dbReference type="Proteomes" id="UP000434209">
    <property type="component" value="Chromosome 2"/>
</dbReference>
<organism evidence="8 9">
    <name type="scientific">Paraburkholderia acidiphila</name>
    <dbReference type="NCBI Taxonomy" id="2571747"/>
    <lineage>
        <taxon>Bacteria</taxon>
        <taxon>Pseudomonadati</taxon>
        <taxon>Pseudomonadota</taxon>
        <taxon>Betaproteobacteria</taxon>
        <taxon>Burkholderiales</taxon>
        <taxon>Burkholderiaceae</taxon>
        <taxon>Paraburkholderia</taxon>
    </lineage>
</organism>